<dbReference type="InterPro" id="IPR036734">
    <property type="entry name" value="Neur_chan_lig-bd_sf"/>
</dbReference>
<name>A0ABP1S338_9HEXA</name>
<evidence type="ECO:0000256" key="1">
    <source>
        <dbReference type="SAM" id="SignalP"/>
    </source>
</evidence>
<proteinExistence type="predicted"/>
<keyword evidence="1" id="KW-0732">Signal</keyword>
<dbReference type="Pfam" id="PF02931">
    <property type="entry name" value="Neur_chan_LBD"/>
    <property type="match status" value="1"/>
</dbReference>
<dbReference type="EMBL" id="CAXLJM020000149">
    <property type="protein sequence ID" value="CAL8142889.1"/>
    <property type="molecule type" value="Genomic_DNA"/>
</dbReference>
<feature type="chain" id="PRO_5045711697" description="Neurotransmitter-gated ion-channel ligand-binding domain-containing protein" evidence="1">
    <location>
        <begin position="21"/>
        <end position="251"/>
    </location>
</feature>
<feature type="domain" description="Neurotransmitter-gated ion-channel ligand-binding" evidence="2">
    <location>
        <begin position="41"/>
        <end position="242"/>
    </location>
</feature>
<evidence type="ECO:0000313" key="3">
    <source>
        <dbReference type="EMBL" id="CAL8142889.1"/>
    </source>
</evidence>
<evidence type="ECO:0000259" key="2">
    <source>
        <dbReference type="Pfam" id="PF02931"/>
    </source>
</evidence>
<comment type="caution">
    <text evidence="3">The sequence shown here is derived from an EMBL/GenBank/DDBJ whole genome shotgun (WGS) entry which is preliminary data.</text>
</comment>
<sequence length="251" mass="28659">MKAFIIAFALCFVTVRDAAAADDDLDEMKASLSQGNVIDRTRLVADLLTGYNKGVNPDAVPVQFGINLLDFTVREDSNALDSYVWLKIVWQDDRLKWDADNYGGVQVIRVDSNTLWKPDVTLYNSADPVNMVNCWDSNILLWSSGKIMWVPPCKMTSRCKFDLKKQPYGEQMCTFKFGSWTFDGNAMDLQFYNKTTSIDLTELNDSSGFEVLSTTAERNVRFYSCCPDPYIDLTFNMTIRRLPGDELFRKF</sequence>
<dbReference type="CDD" id="cd18997">
    <property type="entry name" value="LGIC_ECD_nAChR"/>
    <property type="match status" value="1"/>
</dbReference>
<dbReference type="Proteomes" id="UP001642540">
    <property type="component" value="Unassembled WGS sequence"/>
</dbReference>
<dbReference type="PRINTS" id="PR00252">
    <property type="entry name" value="NRIONCHANNEL"/>
</dbReference>
<accession>A0ABP1S338</accession>
<dbReference type="InterPro" id="IPR006201">
    <property type="entry name" value="Neur_channel"/>
</dbReference>
<organism evidence="3 4">
    <name type="scientific">Orchesella dallaii</name>
    <dbReference type="NCBI Taxonomy" id="48710"/>
    <lineage>
        <taxon>Eukaryota</taxon>
        <taxon>Metazoa</taxon>
        <taxon>Ecdysozoa</taxon>
        <taxon>Arthropoda</taxon>
        <taxon>Hexapoda</taxon>
        <taxon>Collembola</taxon>
        <taxon>Entomobryomorpha</taxon>
        <taxon>Entomobryoidea</taxon>
        <taxon>Orchesellidae</taxon>
        <taxon>Orchesellinae</taxon>
        <taxon>Orchesella</taxon>
    </lineage>
</organism>
<feature type="signal peptide" evidence="1">
    <location>
        <begin position="1"/>
        <end position="20"/>
    </location>
</feature>
<protein>
    <recommendedName>
        <fullName evidence="2">Neurotransmitter-gated ion-channel ligand-binding domain-containing protein</fullName>
    </recommendedName>
</protein>
<dbReference type="PANTHER" id="PTHR18945">
    <property type="entry name" value="NEUROTRANSMITTER GATED ION CHANNEL"/>
    <property type="match status" value="1"/>
</dbReference>
<keyword evidence="4" id="KW-1185">Reference proteome</keyword>
<dbReference type="Gene3D" id="2.70.170.10">
    <property type="entry name" value="Neurotransmitter-gated ion-channel ligand-binding domain"/>
    <property type="match status" value="1"/>
</dbReference>
<dbReference type="SUPFAM" id="SSF63712">
    <property type="entry name" value="Nicotinic receptor ligand binding domain-like"/>
    <property type="match status" value="1"/>
</dbReference>
<evidence type="ECO:0000313" key="4">
    <source>
        <dbReference type="Proteomes" id="UP001642540"/>
    </source>
</evidence>
<reference evidence="3 4" key="1">
    <citation type="submission" date="2024-08" db="EMBL/GenBank/DDBJ databases">
        <authorList>
            <person name="Cucini C."/>
            <person name="Frati F."/>
        </authorList>
    </citation>
    <scope>NUCLEOTIDE SEQUENCE [LARGE SCALE GENOMIC DNA]</scope>
</reference>
<gene>
    <name evidence="3" type="ORF">ODALV1_LOCUS29182</name>
</gene>
<dbReference type="InterPro" id="IPR006202">
    <property type="entry name" value="Neur_chan_lig-bd"/>
</dbReference>